<dbReference type="InterPro" id="IPR001969">
    <property type="entry name" value="Aspartic_peptidase_AS"/>
</dbReference>
<feature type="non-terminal residue" evidence="5">
    <location>
        <position position="1"/>
    </location>
</feature>
<dbReference type="SUPFAM" id="SSF50630">
    <property type="entry name" value="Acid proteases"/>
    <property type="match status" value="1"/>
</dbReference>
<evidence type="ECO:0000256" key="2">
    <source>
        <dbReference type="ARBA" id="ARBA00007447"/>
    </source>
</evidence>
<dbReference type="InterPro" id="IPR001461">
    <property type="entry name" value="Aspartic_peptidase_A1"/>
</dbReference>
<evidence type="ECO:0000256" key="1">
    <source>
        <dbReference type="ARBA" id="ARBA00004239"/>
    </source>
</evidence>
<evidence type="ECO:0000256" key="3">
    <source>
        <dbReference type="PIRSR" id="PIRSR601461-2"/>
    </source>
</evidence>
<feature type="disulfide bond" evidence="3">
    <location>
        <begin position="34"/>
        <end position="39"/>
    </location>
</feature>
<dbReference type="InterPro" id="IPR021109">
    <property type="entry name" value="Peptidase_aspartic_dom_sf"/>
</dbReference>
<evidence type="ECO:0000313" key="5">
    <source>
        <dbReference type="EMBL" id="OWK17132.1"/>
    </source>
</evidence>
<comment type="similarity">
    <text evidence="2">Belongs to the peptidase A1 family.</text>
</comment>
<accession>A0A212DG28</accession>
<evidence type="ECO:0000313" key="6">
    <source>
        <dbReference type="Proteomes" id="UP000242450"/>
    </source>
</evidence>
<comment type="caution">
    <text evidence="5">The sequence shown here is derived from an EMBL/GenBank/DDBJ whole genome shotgun (WGS) entry which is preliminary data.</text>
</comment>
<keyword evidence="3" id="KW-1015">Disulfide bond</keyword>
<sequence length="170" mass="19276">FTYVSNIPIGMPSQEFRFMFDTGSSAFWVSSVYCQSPSCSRQTRFNPKVSTTFRPSNQQFKFIHRSWWMEGVLGFDTIQDTVPGETEPLRNTNSQNGQPREWPGDRSLCSGKPELWSEPEAVQRTHGTYTIDGILGLGYSNFTIGGVIAVFDNLKKRGVTYQPVLAFYFS</sequence>
<dbReference type="InterPro" id="IPR033121">
    <property type="entry name" value="PEPTIDASE_A1"/>
</dbReference>
<dbReference type="GO" id="GO:0004190">
    <property type="term" value="F:aspartic-type endopeptidase activity"/>
    <property type="evidence" value="ECO:0007669"/>
    <property type="project" value="InterPro"/>
</dbReference>
<evidence type="ECO:0000259" key="4">
    <source>
        <dbReference type="PROSITE" id="PS51767"/>
    </source>
</evidence>
<dbReference type="PROSITE" id="PS00141">
    <property type="entry name" value="ASP_PROTEASE"/>
    <property type="match status" value="1"/>
</dbReference>
<dbReference type="Proteomes" id="UP000242450">
    <property type="component" value="Chromosome 2"/>
</dbReference>
<keyword evidence="6" id="KW-1185">Reference proteome</keyword>
<feature type="domain" description="Peptidase A1" evidence="4">
    <location>
        <begin position="3"/>
        <end position="170"/>
    </location>
</feature>
<dbReference type="EMBL" id="MKHE01000002">
    <property type="protein sequence ID" value="OWK17132.1"/>
    <property type="molecule type" value="Genomic_DNA"/>
</dbReference>
<protein>
    <recommendedName>
        <fullName evidence="4">Peptidase A1 domain-containing protein</fullName>
    </recommendedName>
</protein>
<dbReference type="PANTHER" id="PTHR47966">
    <property type="entry name" value="BETA-SITE APP-CLEAVING ENZYME, ISOFORM A-RELATED"/>
    <property type="match status" value="1"/>
</dbReference>
<name>A0A212DG28_CEREH</name>
<reference evidence="5 6" key="1">
    <citation type="journal article" date="2018" name="Mol. Genet. Genomics">
        <title>The red deer Cervus elaphus genome CerEla1.0: sequencing, annotating, genes, and chromosomes.</title>
        <authorList>
            <person name="Bana N.A."/>
            <person name="Nyiri A."/>
            <person name="Nagy J."/>
            <person name="Frank K."/>
            <person name="Nagy T."/>
            <person name="Steger V."/>
            <person name="Schiller M."/>
            <person name="Lakatos P."/>
            <person name="Sugar L."/>
            <person name="Horn P."/>
            <person name="Barta E."/>
            <person name="Orosz L."/>
        </authorList>
    </citation>
    <scope>NUCLEOTIDE SEQUENCE [LARGE SCALE GENOMIC DNA]</scope>
    <source>
        <strain evidence="5">Hungarian</strain>
    </source>
</reference>
<proteinExistence type="inferred from homology"/>
<dbReference type="Pfam" id="PF00026">
    <property type="entry name" value="Asp"/>
    <property type="match status" value="2"/>
</dbReference>
<gene>
    <name evidence="5" type="ORF">Celaphus_00013422</name>
</gene>
<dbReference type="GO" id="GO:0005576">
    <property type="term" value="C:extracellular region"/>
    <property type="evidence" value="ECO:0007669"/>
    <property type="project" value="UniProtKB-SubCell"/>
</dbReference>
<dbReference type="PANTHER" id="PTHR47966:SF49">
    <property type="entry name" value="PEPSIN A-5"/>
    <property type="match status" value="1"/>
</dbReference>
<dbReference type="PROSITE" id="PS51767">
    <property type="entry name" value="PEPTIDASE_A1"/>
    <property type="match status" value="1"/>
</dbReference>
<feature type="non-terminal residue" evidence="5">
    <location>
        <position position="170"/>
    </location>
</feature>
<dbReference type="GO" id="GO:0006508">
    <property type="term" value="P:proteolysis"/>
    <property type="evidence" value="ECO:0007669"/>
    <property type="project" value="InterPro"/>
</dbReference>
<organism evidence="5 6">
    <name type="scientific">Cervus elaphus hippelaphus</name>
    <name type="common">European red deer</name>
    <dbReference type="NCBI Taxonomy" id="46360"/>
    <lineage>
        <taxon>Eukaryota</taxon>
        <taxon>Metazoa</taxon>
        <taxon>Chordata</taxon>
        <taxon>Craniata</taxon>
        <taxon>Vertebrata</taxon>
        <taxon>Euteleostomi</taxon>
        <taxon>Mammalia</taxon>
        <taxon>Eutheria</taxon>
        <taxon>Laurasiatheria</taxon>
        <taxon>Artiodactyla</taxon>
        <taxon>Ruminantia</taxon>
        <taxon>Pecora</taxon>
        <taxon>Cervidae</taxon>
        <taxon>Cervinae</taxon>
        <taxon>Cervus</taxon>
    </lineage>
</organism>
<dbReference type="AlphaFoldDB" id="A0A212DG28"/>
<dbReference type="Gene3D" id="2.40.70.10">
    <property type="entry name" value="Acid Proteases"/>
    <property type="match status" value="2"/>
</dbReference>
<comment type="subcellular location">
    <subcellularLocation>
        <location evidence="1">Secreted</location>
        <location evidence="1">Extracellular space</location>
    </subcellularLocation>
</comment>
<dbReference type="OrthoDB" id="771136at2759"/>